<evidence type="ECO:0000256" key="1">
    <source>
        <dbReference type="SAM" id="Phobius"/>
    </source>
</evidence>
<gene>
    <name evidence="2" type="ORF">JOC27_001629</name>
</gene>
<feature type="transmembrane region" description="Helical" evidence="1">
    <location>
        <begin position="100"/>
        <end position="124"/>
    </location>
</feature>
<dbReference type="PANTHER" id="PTHR40044">
    <property type="entry name" value="INTEGRAL MEMBRANE PROTEIN-RELATED"/>
    <property type="match status" value="1"/>
</dbReference>
<dbReference type="Proteomes" id="UP000823201">
    <property type="component" value="Unassembled WGS sequence"/>
</dbReference>
<feature type="transmembrane region" description="Helical" evidence="1">
    <location>
        <begin position="6"/>
        <end position="28"/>
    </location>
</feature>
<protein>
    <submittedName>
        <fullName evidence="2">Membrane protein</fullName>
    </submittedName>
</protein>
<accession>A0ABS2Q8R9</accession>
<reference evidence="2 3" key="1">
    <citation type="submission" date="2021-01" db="EMBL/GenBank/DDBJ databases">
        <title>Genomic Encyclopedia of Type Strains, Phase IV (KMG-IV): sequencing the most valuable type-strain genomes for metagenomic binning, comparative biology and taxonomic classification.</title>
        <authorList>
            <person name="Goeker M."/>
        </authorList>
    </citation>
    <scope>NUCLEOTIDE SEQUENCE [LARGE SCALE GENOMIC DNA]</scope>
    <source>
        <strain evidence="2 3">DSM 100968</strain>
    </source>
</reference>
<feature type="transmembrane region" description="Helical" evidence="1">
    <location>
        <begin position="130"/>
        <end position="154"/>
    </location>
</feature>
<sequence>MKLRILALNAIIAAIYIVLTYISQPVAFYAIQFRLSEMLNHLIVFDKKYFFGIVGGVFLANLFFSPMLPFDLTFGVGQSILSLLVTTLVIRFLKNIWVKLLVNTVIFSASMAIIAWELSLAGVAGKIPFWMNWLTIASGEFVVMLIGMPIIYAINKRIHLEQQF</sequence>
<keyword evidence="3" id="KW-1185">Reference proteome</keyword>
<evidence type="ECO:0000313" key="2">
    <source>
        <dbReference type="EMBL" id="MBM7658176.1"/>
    </source>
</evidence>
<dbReference type="PANTHER" id="PTHR40044:SF1">
    <property type="entry name" value="INTEGRAL MEMBRANE PROTEIN"/>
    <property type="match status" value="1"/>
</dbReference>
<feature type="transmembrane region" description="Helical" evidence="1">
    <location>
        <begin position="74"/>
        <end position="93"/>
    </location>
</feature>
<keyword evidence="1" id="KW-0812">Transmembrane</keyword>
<name>A0ABS2Q8R9_9BACL</name>
<dbReference type="EMBL" id="JAFBEV010000013">
    <property type="protein sequence ID" value="MBM7658176.1"/>
    <property type="molecule type" value="Genomic_DNA"/>
</dbReference>
<proteinExistence type="predicted"/>
<dbReference type="Pfam" id="PF06177">
    <property type="entry name" value="QueT"/>
    <property type="match status" value="1"/>
</dbReference>
<dbReference type="RefSeq" id="WP_205006745.1">
    <property type="nucleotide sequence ID" value="NZ_CBCRXA010000012.1"/>
</dbReference>
<evidence type="ECO:0000313" key="3">
    <source>
        <dbReference type="Proteomes" id="UP000823201"/>
    </source>
</evidence>
<feature type="transmembrane region" description="Helical" evidence="1">
    <location>
        <begin position="49"/>
        <end position="68"/>
    </location>
</feature>
<dbReference type="InterPro" id="IPR010387">
    <property type="entry name" value="QueT"/>
</dbReference>
<keyword evidence="1" id="KW-1133">Transmembrane helix</keyword>
<keyword evidence="1" id="KW-0472">Membrane</keyword>
<organism evidence="2 3">
    <name type="scientific">Sporolactobacillus spathodeae</name>
    <dbReference type="NCBI Taxonomy" id="1465502"/>
    <lineage>
        <taxon>Bacteria</taxon>
        <taxon>Bacillati</taxon>
        <taxon>Bacillota</taxon>
        <taxon>Bacilli</taxon>
        <taxon>Bacillales</taxon>
        <taxon>Sporolactobacillaceae</taxon>
        <taxon>Sporolactobacillus</taxon>
    </lineage>
</organism>
<comment type="caution">
    <text evidence="2">The sequence shown here is derived from an EMBL/GenBank/DDBJ whole genome shotgun (WGS) entry which is preliminary data.</text>
</comment>
<dbReference type="PIRSF" id="PIRSF031501">
    <property type="entry name" value="QueT"/>
    <property type="match status" value="1"/>
</dbReference>